<sequence>MTAEVKLALELASYVPEERHWRREDPRLPKAGWSSWAGEADVKHEDVDSFRTRHERTIGHRLRASFRVADLTRATSGTDAATSDADDATDAVDADERDSVGWSSDCWSPVRRAAAVPGSGASVPRRSAMLPERARGALEEGKVDEFADARTARTASLLKARQLAAREALARRRALQRSHEASRERARADEAESQRVHARARRALRETLEIERLVERATLIGDAERARERAAAAAEATRIFFRQLPPPPRARVHSATGAAEGDDAQRARVGAQGAERALRELERARRQSTAGVADRRARARAALSGAVEAKRPPVEQRPWAPDYRGAEEEEQDQRVQLRVRQLERELAHARFAAKFATPDLGRAEAEAADRWRNVRTEGAELERAAHERSRALSVALQREIELARELARKQACMREENVRRARQGQPRLRAVVRGADGDDSERGARSDGSATQRDFAALPRALRVVVVEQTADDGADYRVQLPALARARSQPVGASLPTMAQPIGASTFAARLPLKPAGGSRALARSASLAPRRG</sequence>
<feature type="region of interest" description="Disordered" evidence="1">
    <location>
        <begin position="433"/>
        <end position="452"/>
    </location>
</feature>
<evidence type="ECO:0000313" key="2">
    <source>
        <dbReference type="EMBL" id="KAG8466708.1"/>
    </source>
</evidence>
<accession>A0A8J5XKY9</accession>
<proteinExistence type="predicted"/>
<protein>
    <submittedName>
        <fullName evidence="2">Uncharacterized protein</fullName>
    </submittedName>
</protein>
<feature type="region of interest" description="Disordered" evidence="1">
    <location>
        <begin position="245"/>
        <end position="275"/>
    </location>
</feature>
<keyword evidence="3" id="KW-1185">Reference proteome</keyword>
<feature type="region of interest" description="Disordered" evidence="1">
    <location>
        <begin position="302"/>
        <end position="331"/>
    </location>
</feature>
<dbReference type="Proteomes" id="UP000751190">
    <property type="component" value="Unassembled WGS sequence"/>
</dbReference>
<dbReference type="EMBL" id="JAGTXO010000007">
    <property type="protein sequence ID" value="KAG8466708.1"/>
    <property type="molecule type" value="Genomic_DNA"/>
</dbReference>
<comment type="caution">
    <text evidence="2">The sequence shown here is derived from an EMBL/GenBank/DDBJ whole genome shotgun (WGS) entry which is preliminary data.</text>
</comment>
<evidence type="ECO:0000256" key="1">
    <source>
        <dbReference type="SAM" id="MobiDB-lite"/>
    </source>
</evidence>
<dbReference type="AlphaFoldDB" id="A0A8J5XKY9"/>
<organism evidence="2 3">
    <name type="scientific">Diacronema lutheri</name>
    <name type="common">Unicellular marine alga</name>
    <name type="synonym">Monochrysis lutheri</name>
    <dbReference type="NCBI Taxonomy" id="2081491"/>
    <lineage>
        <taxon>Eukaryota</taxon>
        <taxon>Haptista</taxon>
        <taxon>Haptophyta</taxon>
        <taxon>Pavlovophyceae</taxon>
        <taxon>Pavlovales</taxon>
        <taxon>Pavlovaceae</taxon>
        <taxon>Diacronema</taxon>
    </lineage>
</organism>
<gene>
    <name evidence="2" type="ORF">KFE25_008087</name>
</gene>
<feature type="compositionally biased region" description="Acidic residues" evidence="1">
    <location>
        <begin position="84"/>
        <end position="96"/>
    </location>
</feature>
<dbReference type="OrthoDB" id="10655801at2759"/>
<feature type="region of interest" description="Disordered" evidence="1">
    <location>
        <begin position="75"/>
        <end position="101"/>
    </location>
</feature>
<name>A0A8J5XKY9_DIALT</name>
<evidence type="ECO:0000313" key="3">
    <source>
        <dbReference type="Proteomes" id="UP000751190"/>
    </source>
</evidence>
<reference evidence="2" key="1">
    <citation type="submission" date="2021-05" db="EMBL/GenBank/DDBJ databases">
        <title>The genome of the haptophyte Pavlova lutheri (Diacronema luteri, Pavlovales) - a model for lipid biosynthesis in eukaryotic algae.</title>
        <authorList>
            <person name="Hulatt C.J."/>
            <person name="Posewitz M.C."/>
        </authorList>
    </citation>
    <scope>NUCLEOTIDE SEQUENCE</scope>
    <source>
        <strain evidence="2">NIVA-4/92</strain>
    </source>
</reference>